<evidence type="ECO:0000256" key="2">
    <source>
        <dbReference type="ARBA" id="ARBA00023015"/>
    </source>
</evidence>
<gene>
    <name evidence="7" type="ORF">ACFQS1_18360</name>
</gene>
<keyword evidence="3" id="KW-0731">Sigma factor</keyword>
<dbReference type="InterPro" id="IPR013325">
    <property type="entry name" value="RNA_pol_sigma_r2"/>
</dbReference>
<keyword evidence="4" id="KW-0804">Transcription</keyword>
<dbReference type="EMBL" id="JBHTBJ010000012">
    <property type="protein sequence ID" value="MFC7275960.1"/>
    <property type="molecule type" value="Genomic_DNA"/>
</dbReference>
<dbReference type="InterPro" id="IPR013324">
    <property type="entry name" value="RNA_pol_sigma_r3/r4-like"/>
</dbReference>
<dbReference type="PANTHER" id="PTHR30173">
    <property type="entry name" value="SIGMA 19 FACTOR"/>
    <property type="match status" value="1"/>
</dbReference>
<evidence type="ECO:0000313" key="8">
    <source>
        <dbReference type="Proteomes" id="UP001596548"/>
    </source>
</evidence>
<dbReference type="InterPro" id="IPR014284">
    <property type="entry name" value="RNA_pol_sigma-70_dom"/>
</dbReference>
<dbReference type="SUPFAM" id="SSF88659">
    <property type="entry name" value="Sigma3 and sigma4 domains of RNA polymerase sigma factors"/>
    <property type="match status" value="1"/>
</dbReference>
<comment type="caution">
    <text evidence="7">The sequence shown here is derived from an EMBL/GenBank/DDBJ whole genome shotgun (WGS) entry which is preliminary data.</text>
</comment>
<feature type="domain" description="RNA polymerase sigma-70 region 2" evidence="5">
    <location>
        <begin position="11"/>
        <end position="69"/>
    </location>
</feature>
<evidence type="ECO:0000313" key="7">
    <source>
        <dbReference type="EMBL" id="MFC7275960.1"/>
    </source>
</evidence>
<dbReference type="Gene3D" id="1.10.1740.10">
    <property type="match status" value="1"/>
</dbReference>
<keyword evidence="2" id="KW-0805">Transcription regulation</keyword>
<dbReference type="RefSeq" id="WP_378969691.1">
    <property type="nucleotide sequence ID" value="NZ_JBHTBJ010000012.1"/>
</dbReference>
<dbReference type="InterPro" id="IPR007627">
    <property type="entry name" value="RNA_pol_sigma70_r2"/>
</dbReference>
<feature type="domain" description="RNA polymerase sigma factor 70 region 4 type 2" evidence="6">
    <location>
        <begin position="105"/>
        <end position="156"/>
    </location>
</feature>
<proteinExistence type="inferred from homology"/>
<dbReference type="InterPro" id="IPR013249">
    <property type="entry name" value="RNA_pol_sigma70_r4_t2"/>
</dbReference>
<evidence type="ECO:0000256" key="3">
    <source>
        <dbReference type="ARBA" id="ARBA00023082"/>
    </source>
</evidence>
<keyword evidence="8" id="KW-1185">Reference proteome</keyword>
<dbReference type="Pfam" id="PF04542">
    <property type="entry name" value="Sigma70_r2"/>
    <property type="match status" value="1"/>
</dbReference>
<evidence type="ECO:0000256" key="4">
    <source>
        <dbReference type="ARBA" id="ARBA00023163"/>
    </source>
</evidence>
<name>A0ABW2HWJ2_9ACTN</name>
<evidence type="ECO:0000259" key="6">
    <source>
        <dbReference type="Pfam" id="PF08281"/>
    </source>
</evidence>
<organism evidence="7 8">
    <name type="scientific">Paractinoplanes rhizophilus</name>
    <dbReference type="NCBI Taxonomy" id="1416877"/>
    <lineage>
        <taxon>Bacteria</taxon>
        <taxon>Bacillati</taxon>
        <taxon>Actinomycetota</taxon>
        <taxon>Actinomycetes</taxon>
        <taxon>Micromonosporales</taxon>
        <taxon>Micromonosporaceae</taxon>
        <taxon>Paractinoplanes</taxon>
    </lineage>
</organism>
<dbReference type="Gene3D" id="1.10.10.10">
    <property type="entry name" value="Winged helix-like DNA-binding domain superfamily/Winged helix DNA-binding domain"/>
    <property type="match status" value="1"/>
</dbReference>
<protein>
    <submittedName>
        <fullName evidence="7">Sigma-70 family RNA polymerase sigma factor</fullName>
    </submittedName>
</protein>
<reference evidence="8" key="1">
    <citation type="journal article" date="2019" name="Int. J. Syst. Evol. Microbiol.">
        <title>The Global Catalogue of Microorganisms (GCM) 10K type strain sequencing project: providing services to taxonomists for standard genome sequencing and annotation.</title>
        <authorList>
            <consortium name="The Broad Institute Genomics Platform"/>
            <consortium name="The Broad Institute Genome Sequencing Center for Infectious Disease"/>
            <person name="Wu L."/>
            <person name="Ma J."/>
        </authorList>
    </citation>
    <scope>NUCLEOTIDE SEQUENCE [LARGE SCALE GENOMIC DNA]</scope>
    <source>
        <strain evidence="8">XZYJT-10</strain>
    </source>
</reference>
<comment type="similarity">
    <text evidence="1">Belongs to the sigma-70 factor family. ECF subfamily.</text>
</comment>
<sequence>MTTAVADFVSVRSRLLGIAYRIIGRAADAEDVVQDAWVRWQTANRTEVRDSVAFLVTITRRLALNAATSAYARREVCAGQSLPEPAPVADEPASEVERAETLAAAVRVLMERLSPVERAVFVLREGFGYPFREIASAVGISEANARQVACRARTHLREKAGAGG</sequence>
<dbReference type="PANTHER" id="PTHR30173:SF36">
    <property type="entry name" value="ECF RNA POLYMERASE SIGMA FACTOR SIGJ"/>
    <property type="match status" value="1"/>
</dbReference>
<dbReference type="Proteomes" id="UP001596548">
    <property type="component" value="Unassembled WGS sequence"/>
</dbReference>
<dbReference type="InterPro" id="IPR036388">
    <property type="entry name" value="WH-like_DNA-bd_sf"/>
</dbReference>
<dbReference type="Pfam" id="PF08281">
    <property type="entry name" value="Sigma70_r4_2"/>
    <property type="match status" value="1"/>
</dbReference>
<evidence type="ECO:0000259" key="5">
    <source>
        <dbReference type="Pfam" id="PF04542"/>
    </source>
</evidence>
<evidence type="ECO:0000256" key="1">
    <source>
        <dbReference type="ARBA" id="ARBA00010641"/>
    </source>
</evidence>
<dbReference type="InterPro" id="IPR052704">
    <property type="entry name" value="ECF_Sigma-70_Domain"/>
</dbReference>
<dbReference type="SUPFAM" id="SSF88946">
    <property type="entry name" value="Sigma2 domain of RNA polymerase sigma factors"/>
    <property type="match status" value="1"/>
</dbReference>
<accession>A0ABW2HWJ2</accession>
<dbReference type="NCBIfam" id="TIGR02937">
    <property type="entry name" value="sigma70-ECF"/>
    <property type="match status" value="1"/>
</dbReference>